<accession>A0A444UDL7</accession>
<dbReference type="EMBL" id="SCEB01214776">
    <property type="protein sequence ID" value="RXM33270.1"/>
    <property type="molecule type" value="Genomic_DNA"/>
</dbReference>
<dbReference type="Gene3D" id="3.60.10.10">
    <property type="entry name" value="Endonuclease/exonuclease/phosphatase"/>
    <property type="match status" value="1"/>
</dbReference>
<dbReference type="PANTHER" id="PTHR23227:SF67">
    <property type="entry name" value="CRANIOFACIAL DEVELOPMENT PROTEIN 2-LIKE"/>
    <property type="match status" value="1"/>
</dbReference>
<reference evidence="1 2" key="1">
    <citation type="submission" date="2019-01" db="EMBL/GenBank/DDBJ databases">
        <title>Draft Genome and Complete Hox-Cluster Characterization of the Sterlet Sturgeon (Acipenser ruthenus).</title>
        <authorList>
            <person name="Wei Q."/>
        </authorList>
    </citation>
    <scope>NUCLEOTIDE SEQUENCE [LARGE SCALE GENOMIC DNA]</scope>
    <source>
        <strain evidence="1">WHYD16114868_AA</strain>
        <tissue evidence="1">Blood</tissue>
    </source>
</reference>
<evidence type="ECO:0000313" key="2">
    <source>
        <dbReference type="Proteomes" id="UP000289886"/>
    </source>
</evidence>
<evidence type="ECO:0008006" key="3">
    <source>
        <dbReference type="Google" id="ProtNLM"/>
    </source>
</evidence>
<dbReference type="InterPro" id="IPR036691">
    <property type="entry name" value="Endo/exonu/phosph_ase_sf"/>
</dbReference>
<name>A0A444UDL7_ACIRT</name>
<evidence type="ECO:0000313" key="1">
    <source>
        <dbReference type="EMBL" id="RXM33270.1"/>
    </source>
</evidence>
<sequence>MIACISETKLTTRGVELSFSNAMASQMPLSKHPCRRWEGSKQDDPSVIAFQPFSNRLAILTIDGTVMTHIVSIYAPTDVSPDDMKDDFYTQLQDALGTIPGRDLVILASDFNAHVGTDRAGWEGTLGRFGVGTNNDNGLHGHGCLGLFSDQLPLSIIAKGRPCNEGT</sequence>
<gene>
    <name evidence="1" type="ORF">EOD39_5613</name>
</gene>
<protein>
    <recommendedName>
        <fullName evidence="3">Endonuclease/exonuclease/phosphatase domain-containing protein</fullName>
    </recommendedName>
</protein>
<dbReference type="PANTHER" id="PTHR23227">
    <property type="entry name" value="BUCENTAUR RELATED"/>
    <property type="match status" value="1"/>
</dbReference>
<dbReference type="InterPro" id="IPR027124">
    <property type="entry name" value="Swc5/CFDP1/2"/>
</dbReference>
<dbReference type="Proteomes" id="UP000289886">
    <property type="component" value="Unassembled WGS sequence"/>
</dbReference>
<organism evidence="1 2">
    <name type="scientific">Acipenser ruthenus</name>
    <name type="common">Sterlet sturgeon</name>
    <dbReference type="NCBI Taxonomy" id="7906"/>
    <lineage>
        <taxon>Eukaryota</taxon>
        <taxon>Metazoa</taxon>
        <taxon>Chordata</taxon>
        <taxon>Craniata</taxon>
        <taxon>Vertebrata</taxon>
        <taxon>Euteleostomi</taxon>
        <taxon>Actinopterygii</taxon>
        <taxon>Chondrostei</taxon>
        <taxon>Acipenseriformes</taxon>
        <taxon>Acipenseridae</taxon>
        <taxon>Acipenser</taxon>
    </lineage>
</organism>
<dbReference type="SUPFAM" id="SSF56219">
    <property type="entry name" value="DNase I-like"/>
    <property type="match status" value="1"/>
</dbReference>
<comment type="caution">
    <text evidence="1">The sequence shown here is derived from an EMBL/GenBank/DDBJ whole genome shotgun (WGS) entry which is preliminary data.</text>
</comment>
<keyword evidence="2" id="KW-1185">Reference proteome</keyword>
<proteinExistence type="predicted"/>
<dbReference type="AlphaFoldDB" id="A0A444UDL7"/>